<dbReference type="InterPro" id="IPR006342">
    <property type="entry name" value="FkbM_mtfrase"/>
</dbReference>
<dbReference type="GO" id="GO:0008168">
    <property type="term" value="F:methyltransferase activity"/>
    <property type="evidence" value="ECO:0007669"/>
    <property type="project" value="UniProtKB-KW"/>
</dbReference>
<sequence length="220" mass="24756">MAMPDKMQARYFRRYGFEAHTIIDVGVLNGTPFLYDCFPDRHFVMIDPLEESRAAVAENWGHLDHEFHVCALGAQPGLMELQVEAGRLARSSFRARRDGGTPAERRRVQVRRLDDLVASHAGPLGLKIDTEGAELEVLRGATATLRRCEFVITETSIKKRFVDGYRFSEVIAFMAEQGFEVYSFLSGLTRAPRMADVLFIPADSPRFDMGRNRNADAQAA</sequence>
<feature type="domain" description="Methyltransferase FkbM" evidence="1">
    <location>
        <begin position="24"/>
        <end position="180"/>
    </location>
</feature>
<gene>
    <name evidence="2" type="ORF">P8627_08935</name>
</gene>
<dbReference type="SUPFAM" id="SSF53335">
    <property type="entry name" value="S-adenosyl-L-methionine-dependent methyltransferases"/>
    <property type="match status" value="1"/>
</dbReference>
<dbReference type="InterPro" id="IPR053188">
    <property type="entry name" value="FkbM_Methyltransferase"/>
</dbReference>
<keyword evidence="3" id="KW-1185">Reference proteome</keyword>
<dbReference type="PANTHER" id="PTHR36973">
    <property type="entry name" value="SLL1456 PROTEIN-RELATED"/>
    <property type="match status" value="1"/>
</dbReference>
<evidence type="ECO:0000313" key="2">
    <source>
        <dbReference type="EMBL" id="WGH77184.1"/>
    </source>
</evidence>
<dbReference type="PANTHER" id="PTHR36973:SF4">
    <property type="entry name" value="NODULATION PROTEIN"/>
    <property type="match status" value="1"/>
</dbReference>
<proteinExistence type="predicted"/>
<protein>
    <submittedName>
        <fullName evidence="2">FkbM family methyltransferase</fullName>
    </submittedName>
</protein>
<dbReference type="Proteomes" id="UP001243420">
    <property type="component" value="Chromosome"/>
</dbReference>
<dbReference type="InterPro" id="IPR029063">
    <property type="entry name" value="SAM-dependent_MTases_sf"/>
</dbReference>
<dbReference type="GO" id="GO:0032259">
    <property type="term" value="P:methylation"/>
    <property type="evidence" value="ECO:0007669"/>
    <property type="project" value="UniProtKB-KW"/>
</dbReference>
<keyword evidence="2" id="KW-0808">Transferase</keyword>
<name>A0ABY8L723_9RHOB</name>
<organism evidence="2 3">
    <name type="scientific">Jannaschia ovalis</name>
    <dbReference type="NCBI Taxonomy" id="3038773"/>
    <lineage>
        <taxon>Bacteria</taxon>
        <taxon>Pseudomonadati</taxon>
        <taxon>Pseudomonadota</taxon>
        <taxon>Alphaproteobacteria</taxon>
        <taxon>Rhodobacterales</taxon>
        <taxon>Roseobacteraceae</taxon>
        <taxon>Jannaschia</taxon>
    </lineage>
</organism>
<evidence type="ECO:0000313" key="3">
    <source>
        <dbReference type="Proteomes" id="UP001243420"/>
    </source>
</evidence>
<dbReference type="Gene3D" id="3.40.50.150">
    <property type="entry name" value="Vaccinia Virus protein VP39"/>
    <property type="match status" value="1"/>
</dbReference>
<reference evidence="2 3" key="1">
    <citation type="submission" date="2023-04" db="EMBL/GenBank/DDBJ databases">
        <title>Jannaschia ovalis sp. nov., a marine bacterium isolated from sea tidal flat.</title>
        <authorList>
            <person name="Kwon D.Y."/>
            <person name="Kim J.-J."/>
        </authorList>
    </citation>
    <scope>NUCLEOTIDE SEQUENCE [LARGE SCALE GENOMIC DNA]</scope>
    <source>
        <strain evidence="2 3">GRR-S6-38</strain>
    </source>
</reference>
<keyword evidence="2" id="KW-0489">Methyltransferase</keyword>
<accession>A0ABY8L723</accession>
<evidence type="ECO:0000259" key="1">
    <source>
        <dbReference type="Pfam" id="PF05050"/>
    </source>
</evidence>
<dbReference type="EMBL" id="CP122537">
    <property type="protein sequence ID" value="WGH77184.1"/>
    <property type="molecule type" value="Genomic_DNA"/>
</dbReference>
<dbReference type="NCBIfam" id="TIGR01444">
    <property type="entry name" value="fkbM_fam"/>
    <property type="match status" value="1"/>
</dbReference>
<dbReference type="Pfam" id="PF05050">
    <property type="entry name" value="Methyltransf_21"/>
    <property type="match status" value="1"/>
</dbReference>
<dbReference type="RefSeq" id="WP_279963758.1">
    <property type="nucleotide sequence ID" value="NZ_CP122537.1"/>
</dbReference>